<feature type="domain" description="Ribosomal protein eL8/eL30/eS12/Gadd45" evidence="2">
    <location>
        <begin position="417"/>
        <end position="502"/>
    </location>
</feature>
<feature type="compositionally biased region" description="Low complexity" evidence="1">
    <location>
        <begin position="120"/>
        <end position="136"/>
    </location>
</feature>
<name>A0A0D2VZ00_CAPO3</name>
<accession>A0A0D2VZ00</accession>
<protein>
    <recommendedName>
        <fullName evidence="2">Ribosomal protein eL8/eL30/eS12/Gadd45 domain-containing protein</fullName>
    </recommendedName>
</protein>
<dbReference type="Proteomes" id="UP000008743">
    <property type="component" value="Unassembled WGS sequence"/>
</dbReference>
<proteinExistence type="predicted"/>
<organism evidence="3 4">
    <name type="scientific">Capsaspora owczarzaki (strain ATCC 30864)</name>
    <dbReference type="NCBI Taxonomy" id="595528"/>
    <lineage>
        <taxon>Eukaryota</taxon>
        <taxon>Filasterea</taxon>
        <taxon>Capsaspora</taxon>
    </lineage>
</organism>
<dbReference type="SUPFAM" id="SSF55315">
    <property type="entry name" value="L30e-like"/>
    <property type="match status" value="1"/>
</dbReference>
<dbReference type="Pfam" id="PF01248">
    <property type="entry name" value="Ribosomal_L7Ae"/>
    <property type="match status" value="1"/>
</dbReference>
<dbReference type="Gene3D" id="3.30.1330.30">
    <property type="match status" value="1"/>
</dbReference>
<dbReference type="InParanoid" id="A0A0D2VZ00"/>
<gene>
    <name evidence="3" type="ORF">CAOG_007486</name>
</gene>
<feature type="region of interest" description="Disordered" evidence="1">
    <location>
        <begin position="539"/>
        <end position="621"/>
    </location>
</feature>
<feature type="region of interest" description="Disordered" evidence="1">
    <location>
        <begin position="120"/>
        <end position="147"/>
    </location>
</feature>
<dbReference type="InterPro" id="IPR029064">
    <property type="entry name" value="Ribosomal_eL30-like_sf"/>
</dbReference>
<dbReference type="GO" id="GO:0043021">
    <property type="term" value="F:ribonucleoprotein complex binding"/>
    <property type="evidence" value="ECO:0007669"/>
    <property type="project" value="TreeGrafter"/>
</dbReference>
<sequence length="621" mass="66007">MLRLSATQTPTTTTTTRSVTASQPQPQATLHATASHSHSDGDDDDGGGGWTDAPANKRRQRSTLAATSSTRTQPRQTHATRVQQTSAVRIAGTPSSAARVARPGLLPLPANAVPTDLMTTTAGASTSSSHSSTSSHGVGGAVPGNGKNARGRALTIADLISIATNMSNPKRTNKTIRSEVTPATASVSQITRRRVLAMAPTAQAALPRHAAAASSKFNGRSAHPNKLDGSSPAIRAGKQSRATTKRHRPSRMRKIIRRDRQLRKRVALAGKASASSSAAATESAVLQPSSPQTAPAMPEAVASTSTTATQDSRPGNSSDMHQASTSASEMETREKDNNGDDDAGDDEFDPEVIAAERLTATMHRFRITSSAMKHHSARFREYCSQKVGAELDSATAIVLKQLHKFQERRLATIDPNKAKQRRWFVVGLKEVFKHLQRGKLRCLIVAPDIESVRSAGGLDDAISSILTEAHAQDRPVVFALNRRKIARALNIHVPVSAVGIFTFDGLHQEYKSMLLQSTEGRLAYFAMLEATHAQWVETPPPTALADSSAPSGSTTPSSSNSVDHAPVPLTEPIAPRASSAASRQTHPNESANRGGAPASRKQRRQQQKAVSATVNAELAHS</sequence>
<dbReference type="AlphaFoldDB" id="A0A0D2VZ00"/>
<feature type="region of interest" description="Disordered" evidence="1">
    <location>
        <begin position="207"/>
        <end position="347"/>
    </location>
</feature>
<dbReference type="InterPro" id="IPR004038">
    <property type="entry name" value="Ribosomal_eL8/eL30/eS12/Gad45"/>
</dbReference>
<feature type="compositionally biased region" description="Polar residues" evidence="1">
    <location>
        <begin position="25"/>
        <end position="36"/>
    </location>
</feature>
<dbReference type="OrthoDB" id="263617at2759"/>
<dbReference type="RefSeq" id="XP_004343360.1">
    <property type="nucleotide sequence ID" value="XM_004343310.2"/>
</dbReference>
<dbReference type="PANTHER" id="PTHR13284">
    <property type="entry name" value="GH01354P"/>
    <property type="match status" value="1"/>
</dbReference>
<dbReference type="GO" id="GO:0003730">
    <property type="term" value="F:mRNA 3'-UTR binding"/>
    <property type="evidence" value="ECO:0007669"/>
    <property type="project" value="TreeGrafter"/>
</dbReference>
<dbReference type="PhylomeDB" id="A0A0D2VZ00"/>
<feature type="compositionally biased region" description="Basic residues" evidence="1">
    <location>
        <begin position="243"/>
        <end position="266"/>
    </location>
</feature>
<feature type="compositionally biased region" description="Low complexity" evidence="1">
    <location>
        <begin position="267"/>
        <end position="284"/>
    </location>
</feature>
<evidence type="ECO:0000313" key="3">
    <source>
        <dbReference type="EMBL" id="KJE96997.1"/>
    </source>
</evidence>
<feature type="compositionally biased region" description="Low complexity" evidence="1">
    <location>
        <begin position="62"/>
        <end position="73"/>
    </location>
</feature>
<evidence type="ECO:0000259" key="2">
    <source>
        <dbReference type="Pfam" id="PF01248"/>
    </source>
</evidence>
<dbReference type="InterPro" id="IPR040051">
    <property type="entry name" value="SECISBP2"/>
</dbReference>
<evidence type="ECO:0000256" key="1">
    <source>
        <dbReference type="SAM" id="MobiDB-lite"/>
    </source>
</evidence>
<dbReference type="GO" id="GO:1990904">
    <property type="term" value="C:ribonucleoprotein complex"/>
    <property type="evidence" value="ECO:0007669"/>
    <property type="project" value="TreeGrafter"/>
</dbReference>
<dbReference type="EMBL" id="KE346373">
    <property type="protein sequence ID" value="KJE96997.1"/>
    <property type="molecule type" value="Genomic_DNA"/>
</dbReference>
<feature type="region of interest" description="Disordered" evidence="1">
    <location>
        <begin position="1"/>
        <end position="103"/>
    </location>
</feature>
<dbReference type="STRING" id="595528.A0A0D2VZ00"/>
<dbReference type="GO" id="GO:0035368">
    <property type="term" value="F:selenocysteine insertion sequence binding"/>
    <property type="evidence" value="ECO:0007669"/>
    <property type="project" value="InterPro"/>
</dbReference>
<feature type="compositionally biased region" description="Polar residues" evidence="1">
    <location>
        <begin position="74"/>
        <end position="87"/>
    </location>
</feature>
<dbReference type="PANTHER" id="PTHR13284:SF4">
    <property type="entry name" value="C2H2-TYPE DOMAIN-CONTAINING PROTEIN"/>
    <property type="match status" value="1"/>
</dbReference>
<dbReference type="GO" id="GO:0005739">
    <property type="term" value="C:mitochondrion"/>
    <property type="evidence" value="ECO:0007669"/>
    <property type="project" value="TreeGrafter"/>
</dbReference>
<evidence type="ECO:0000313" key="4">
    <source>
        <dbReference type="Proteomes" id="UP000008743"/>
    </source>
</evidence>
<feature type="compositionally biased region" description="Low complexity" evidence="1">
    <location>
        <begin position="1"/>
        <end position="24"/>
    </location>
</feature>
<feature type="compositionally biased region" description="Low complexity" evidence="1">
    <location>
        <begin position="547"/>
        <end position="561"/>
    </location>
</feature>
<dbReference type="eggNOG" id="ENOG502QUP4">
    <property type="taxonomic scope" value="Eukaryota"/>
</dbReference>
<keyword evidence="4" id="KW-1185">Reference proteome</keyword>
<feature type="compositionally biased region" description="Polar residues" evidence="1">
    <location>
        <begin position="302"/>
        <end position="329"/>
    </location>
</feature>
<reference evidence="4" key="1">
    <citation type="submission" date="2011-02" db="EMBL/GenBank/DDBJ databases">
        <title>The Genome Sequence of Capsaspora owczarzaki ATCC 30864.</title>
        <authorList>
            <person name="Russ C."/>
            <person name="Cuomo C."/>
            <person name="Burger G."/>
            <person name="Gray M.W."/>
            <person name="Holland P.W.H."/>
            <person name="King N."/>
            <person name="Lang F.B.F."/>
            <person name="Roger A.J."/>
            <person name="Ruiz-Trillo I."/>
            <person name="Young S.K."/>
            <person name="Zeng Q."/>
            <person name="Gargeya S."/>
            <person name="Alvarado L."/>
            <person name="Berlin A."/>
            <person name="Chapman S.B."/>
            <person name="Chen Z."/>
            <person name="Freedman E."/>
            <person name="Gellesch M."/>
            <person name="Goldberg J."/>
            <person name="Griggs A."/>
            <person name="Gujja S."/>
            <person name="Heilman E."/>
            <person name="Heiman D."/>
            <person name="Howarth C."/>
            <person name="Mehta T."/>
            <person name="Neiman D."/>
            <person name="Pearson M."/>
            <person name="Roberts A."/>
            <person name="Saif S."/>
            <person name="Shea T."/>
            <person name="Shenoy N."/>
            <person name="Sisk P."/>
            <person name="Stolte C."/>
            <person name="Sykes S."/>
            <person name="White J."/>
            <person name="Yandava C."/>
            <person name="Haas B."/>
            <person name="Nusbaum C."/>
            <person name="Birren B."/>
        </authorList>
    </citation>
    <scope>NUCLEOTIDE SEQUENCE</scope>
    <source>
        <strain evidence="4">ATCC 30864</strain>
    </source>
</reference>
<dbReference type="OMA" id="EATHAQW"/>